<sequence length="280" mass="31340">MPISFDIVVGADRSSSNVTAIGYESHIIRQDERELFQIGKNSQLLDVVENHSGNRPEDVNLTNSDEPWGSLYDKYDWQPVTSNYMIKDIVVTEIKQVPVIIANKVFENKSRKIATYNASISDSVANTVESTWNTSNKISAGFSIKGKVQVYGAEVEPSLSFGFEHAWGKGGTTRQMTTVGSTTGLSVTLNPNESVIAELVATRGKMNVKIKYYLILTGFAAVNYFPEFKGHYFWAYPINNILNGEKYKVITENIQIDYYSNAKVVLKDMKTSRVLQSKSF</sequence>
<name>A0A833JG90_9BACT</name>
<dbReference type="SUPFAM" id="SSF56973">
    <property type="entry name" value="Aerolisin/ETX pore-forming domain"/>
    <property type="match status" value="1"/>
</dbReference>
<dbReference type="Gene3D" id="2.170.15.10">
    <property type="entry name" value="Proaerolysin, chain A, domain 3"/>
    <property type="match status" value="1"/>
</dbReference>
<evidence type="ECO:0000313" key="1">
    <source>
        <dbReference type="EMBL" id="KAB8032067.1"/>
    </source>
</evidence>
<comment type="caution">
    <text evidence="1">The sequence shown here is derived from an EMBL/GenBank/DDBJ whole genome shotgun (WGS) entry which is preliminary data.</text>
</comment>
<protein>
    <submittedName>
        <fullName evidence="1">Follicular epithelium yolk protein subunit</fullName>
    </submittedName>
</protein>
<dbReference type="RefSeq" id="WP_152212242.1">
    <property type="nucleotide sequence ID" value="NZ_WFLN01000005.1"/>
</dbReference>
<dbReference type="EMBL" id="WFLN01000005">
    <property type="protein sequence ID" value="KAB8032067.1"/>
    <property type="molecule type" value="Genomic_DNA"/>
</dbReference>
<evidence type="ECO:0000313" key="2">
    <source>
        <dbReference type="Proteomes" id="UP000442694"/>
    </source>
</evidence>
<dbReference type="AlphaFoldDB" id="A0A833JG90"/>
<proteinExistence type="predicted"/>
<dbReference type="Proteomes" id="UP000442694">
    <property type="component" value="Unassembled WGS sequence"/>
</dbReference>
<organism evidence="1 2">
    <name type="scientific">Fluviispira multicolorata</name>
    <dbReference type="NCBI Taxonomy" id="2654512"/>
    <lineage>
        <taxon>Bacteria</taxon>
        <taxon>Pseudomonadati</taxon>
        <taxon>Bdellovibrionota</taxon>
        <taxon>Oligoflexia</taxon>
        <taxon>Silvanigrellales</taxon>
        <taxon>Silvanigrellaceae</taxon>
        <taxon>Fluviispira</taxon>
    </lineage>
</organism>
<keyword evidence="2" id="KW-1185">Reference proteome</keyword>
<gene>
    <name evidence="1" type="ORF">GCL57_05310</name>
</gene>
<dbReference type="CDD" id="cd20235">
    <property type="entry name" value="PFM_spherulin-2a-like"/>
    <property type="match status" value="1"/>
</dbReference>
<accession>A0A833JG90</accession>
<reference evidence="1 2" key="1">
    <citation type="submission" date="2019-10" db="EMBL/GenBank/DDBJ databases">
        <title>New genus of Silvanigrellaceae.</title>
        <authorList>
            <person name="Pitt A."/>
            <person name="Hahn M.W."/>
        </authorList>
    </citation>
    <scope>NUCLEOTIDE SEQUENCE [LARGE SCALE GENOMIC DNA]</scope>
    <source>
        <strain evidence="1 2">33A1-SZDP</strain>
    </source>
</reference>